<dbReference type="Pfam" id="PF00165">
    <property type="entry name" value="HTH_AraC"/>
    <property type="match status" value="1"/>
</dbReference>
<dbReference type="InterPro" id="IPR020449">
    <property type="entry name" value="Tscrpt_reg_AraC-type_HTH"/>
</dbReference>
<evidence type="ECO:0000256" key="2">
    <source>
        <dbReference type="ARBA" id="ARBA00023125"/>
    </source>
</evidence>
<dbReference type="Gene3D" id="1.10.10.60">
    <property type="entry name" value="Homeodomain-like"/>
    <property type="match status" value="1"/>
</dbReference>
<dbReference type="SUPFAM" id="SSF46689">
    <property type="entry name" value="Homeodomain-like"/>
    <property type="match status" value="1"/>
</dbReference>
<dbReference type="AlphaFoldDB" id="A0A1U9YU76"/>
<sequence>MDKARYSISAVAEATGYTDEKYFSKSFKKLEGLSPNQFRKKRAGGYYI</sequence>
<dbReference type="PANTHER" id="PTHR43280">
    <property type="entry name" value="ARAC-FAMILY TRANSCRIPTIONAL REGULATOR"/>
    <property type="match status" value="1"/>
</dbReference>
<keyword evidence="3" id="KW-0804">Transcription</keyword>
<accession>A0A1U9YU76</accession>
<keyword evidence="1" id="KW-0805">Transcription regulation</keyword>
<evidence type="ECO:0000256" key="1">
    <source>
        <dbReference type="ARBA" id="ARBA00023015"/>
    </source>
</evidence>
<dbReference type="GO" id="GO:0003700">
    <property type="term" value="F:DNA-binding transcription factor activity"/>
    <property type="evidence" value="ECO:0007669"/>
    <property type="project" value="InterPro"/>
</dbReference>
<dbReference type="RefSeq" id="WP_077585253.1">
    <property type="nucleotide sequence ID" value="NZ_CP019794.1"/>
</dbReference>
<dbReference type="GeneID" id="64217981"/>
<evidence type="ECO:0000313" key="4">
    <source>
        <dbReference type="EMBL" id="ARF70557.1"/>
    </source>
</evidence>
<dbReference type="GO" id="GO:0043565">
    <property type="term" value="F:sequence-specific DNA binding"/>
    <property type="evidence" value="ECO:0007669"/>
    <property type="project" value="InterPro"/>
</dbReference>
<keyword evidence="2" id="KW-0238">DNA-binding</keyword>
<protein>
    <submittedName>
        <fullName evidence="4">Uncharacterized protein</fullName>
    </submittedName>
</protein>
<evidence type="ECO:0000256" key="3">
    <source>
        <dbReference type="ARBA" id="ARBA00023163"/>
    </source>
</evidence>
<dbReference type="EMBL" id="CP020557">
    <property type="protein sequence ID" value="ARF70557.1"/>
    <property type="molecule type" value="Genomic_DNA"/>
</dbReference>
<name>A0A1U9YU76_9BACL</name>
<dbReference type="Proteomes" id="UP000192727">
    <property type="component" value="Chromosome"/>
</dbReference>
<dbReference type="PROSITE" id="PS01124">
    <property type="entry name" value="HTH_ARAC_FAMILY_2"/>
    <property type="match status" value="1"/>
</dbReference>
<dbReference type="InterPro" id="IPR009057">
    <property type="entry name" value="Homeodomain-like_sf"/>
</dbReference>
<proteinExistence type="predicted"/>
<dbReference type="InterPro" id="IPR018060">
    <property type="entry name" value="HTH_AraC"/>
</dbReference>
<evidence type="ECO:0000313" key="5">
    <source>
        <dbReference type="Proteomes" id="UP000192727"/>
    </source>
</evidence>
<reference evidence="4 5" key="1">
    <citation type="submission" date="2017-03" db="EMBL/GenBank/DDBJ databases">
        <title>Paenibacillus larvae genome sequencing.</title>
        <authorList>
            <person name="Dingman D.W."/>
        </authorList>
    </citation>
    <scope>NUCLEOTIDE SEQUENCE [LARGE SCALE GENOMIC DNA]</scope>
    <source>
        <strain evidence="4 5">SAG 10367</strain>
    </source>
</reference>
<organism evidence="4 5">
    <name type="scientific">Paenibacillus larvae subsp. pulvifaciens</name>
    <dbReference type="NCBI Taxonomy" id="1477"/>
    <lineage>
        <taxon>Bacteria</taxon>
        <taxon>Bacillati</taxon>
        <taxon>Bacillota</taxon>
        <taxon>Bacilli</taxon>
        <taxon>Bacillales</taxon>
        <taxon>Paenibacillaceae</taxon>
        <taxon>Paenibacillus</taxon>
    </lineage>
</organism>
<dbReference type="PANTHER" id="PTHR43280:SF2">
    <property type="entry name" value="HTH-TYPE TRANSCRIPTIONAL REGULATOR EXSA"/>
    <property type="match status" value="1"/>
</dbReference>
<gene>
    <name evidence="4" type="ORF">B7C51_17700</name>
</gene>
<dbReference type="PRINTS" id="PR00032">
    <property type="entry name" value="HTHARAC"/>
</dbReference>